<feature type="active site" description="Proton acceptor" evidence="4">
    <location>
        <position position="69"/>
    </location>
</feature>
<evidence type="ECO:0000256" key="3">
    <source>
        <dbReference type="ARBA" id="ARBA00023096"/>
    </source>
</evidence>
<dbReference type="SUPFAM" id="SSF63892">
    <property type="entry name" value="Pyridoxine 5'-phosphate synthase"/>
    <property type="match status" value="1"/>
</dbReference>
<feature type="binding site" evidence="4">
    <location>
        <position position="99"/>
    </location>
    <ligand>
        <name>1-deoxy-D-xylulose 5-phosphate</name>
        <dbReference type="ChEBI" id="CHEBI:57792"/>
    </ligand>
</feature>
<dbReference type="InterPro" id="IPR013785">
    <property type="entry name" value="Aldolase_TIM"/>
</dbReference>
<dbReference type="EMBL" id="LJUO01000227">
    <property type="protein sequence ID" value="KPK67327.1"/>
    <property type="molecule type" value="Genomic_DNA"/>
</dbReference>
<comment type="subunit">
    <text evidence="4">Homooctamer; tetramer of dimers.</text>
</comment>
<organism evidence="6 7">
    <name type="scientific">candidate division WOR_3 bacterium SM23_60</name>
    <dbReference type="NCBI Taxonomy" id="1703780"/>
    <lineage>
        <taxon>Bacteria</taxon>
        <taxon>Bacteria division WOR-3</taxon>
    </lineage>
</organism>
<feature type="binding site" evidence="4">
    <location>
        <position position="190"/>
    </location>
    <ligand>
        <name>3-amino-2-oxopropyl phosphate</name>
        <dbReference type="ChEBI" id="CHEBI:57279"/>
    </ligand>
</feature>
<dbReference type="UniPathway" id="UPA00244">
    <property type="reaction ID" value="UER00313"/>
</dbReference>
<dbReference type="GO" id="GO:0033856">
    <property type="term" value="F:pyridoxine 5'-phosphate synthase activity"/>
    <property type="evidence" value="ECO:0007669"/>
    <property type="project" value="UniProtKB-UniRule"/>
</dbReference>
<dbReference type="HAMAP" id="MF_00279">
    <property type="entry name" value="PdxJ"/>
    <property type="match status" value="1"/>
</dbReference>
<evidence type="ECO:0000256" key="4">
    <source>
        <dbReference type="HAMAP-Rule" id="MF_00279"/>
    </source>
</evidence>
<dbReference type="PANTHER" id="PTHR30456">
    <property type="entry name" value="PYRIDOXINE 5'-PHOSPHATE SYNTHASE"/>
    <property type="match status" value="1"/>
</dbReference>
<sequence length="238" mass="26273">MQLSVNVDHIATLREARKEDFPDPIHAAVEAELGGADGITVHLRGDRRHIKERDLEVLRRIVKTELTLEMAATKSMSDIAQRVGPDCITLVPETPGEVTTQGGLNLLRLKEDLKILISTLRDRNIAVGIFVDPDMEQAKEAARLGAQYIEINTNTYSQTKVTKNKDEVIRIARVAKAARREGLGVHAGHGLNYKNTPYLLSVPEITGFSIGFAIVARAVFVGFRQATQEMVELIKGAR</sequence>
<comment type="caution">
    <text evidence="6">The sequence shown here is derived from an EMBL/GenBank/DDBJ whole genome shotgun (WGS) entry which is preliminary data.</text>
</comment>
<dbReference type="Proteomes" id="UP000051096">
    <property type="component" value="Unassembled WGS sequence"/>
</dbReference>
<comment type="catalytic activity">
    <reaction evidence="4">
        <text>3-amino-2-oxopropyl phosphate + 1-deoxy-D-xylulose 5-phosphate = pyridoxine 5'-phosphate + phosphate + 2 H2O + H(+)</text>
        <dbReference type="Rhea" id="RHEA:15265"/>
        <dbReference type="ChEBI" id="CHEBI:15377"/>
        <dbReference type="ChEBI" id="CHEBI:15378"/>
        <dbReference type="ChEBI" id="CHEBI:43474"/>
        <dbReference type="ChEBI" id="CHEBI:57279"/>
        <dbReference type="ChEBI" id="CHEBI:57792"/>
        <dbReference type="ChEBI" id="CHEBI:58589"/>
        <dbReference type="EC" id="2.6.99.2"/>
    </reaction>
</comment>
<dbReference type="NCBIfam" id="TIGR00559">
    <property type="entry name" value="pdxJ"/>
    <property type="match status" value="1"/>
</dbReference>
<dbReference type="EC" id="2.6.99.2" evidence="4 5"/>
<feature type="binding site" evidence="4">
    <location>
        <position position="49"/>
    </location>
    <ligand>
        <name>1-deoxy-D-xylulose 5-phosphate</name>
        <dbReference type="ChEBI" id="CHEBI:57792"/>
    </ligand>
</feature>
<dbReference type="NCBIfam" id="NF003625">
    <property type="entry name" value="PRK05265.1-3"/>
    <property type="match status" value="1"/>
</dbReference>
<dbReference type="InterPro" id="IPR036130">
    <property type="entry name" value="Pyridoxine-5'_phos_synth"/>
</dbReference>
<protein>
    <recommendedName>
        <fullName evidence="4 5">Pyridoxine 5'-phosphate synthase</fullName>
        <shortName evidence="4">PNP synthase</shortName>
        <ecNumber evidence="4 5">2.6.99.2</ecNumber>
    </recommendedName>
</protein>
<comment type="similarity">
    <text evidence="4">Belongs to the PNP synthase family.</text>
</comment>
<dbReference type="PANTHER" id="PTHR30456:SF0">
    <property type="entry name" value="PYRIDOXINE 5'-PHOSPHATE SYNTHASE"/>
    <property type="match status" value="1"/>
</dbReference>
<accession>A0A0S8G310</accession>
<reference evidence="6 7" key="1">
    <citation type="journal article" date="2015" name="Microbiome">
        <title>Genomic resolution of linkages in carbon, nitrogen, and sulfur cycling among widespread estuary sediment bacteria.</title>
        <authorList>
            <person name="Baker B.J."/>
            <person name="Lazar C.S."/>
            <person name="Teske A.P."/>
            <person name="Dick G.J."/>
        </authorList>
    </citation>
    <scope>NUCLEOTIDE SEQUENCE [LARGE SCALE GENOMIC DNA]</scope>
    <source>
        <strain evidence="6">SM23_60</strain>
    </source>
</reference>
<dbReference type="CDD" id="cd00003">
    <property type="entry name" value="PNPsynthase"/>
    <property type="match status" value="1"/>
</dbReference>
<dbReference type="InterPro" id="IPR004569">
    <property type="entry name" value="PyrdxlP_synth_PdxJ"/>
</dbReference>
<comment type="pathway">
    <text evidence="4">Cofactor biosynthesis; pyridoxine 5'-phosphate biosynthesis; pyridoxine 5'-phosphate from D-erythrose 4-phosphate: step 5/5.</text>
</comment>
<dbReference type="PATRIC" id="fig|1703780.3.peg.2533"/>
<dbReference type="GO" id="GO:0005829">
    <property type="term" value="C:cytosol"/>
    <property type="evidence" value="ECO:0007669"/>
    <property type="project" value="TreeGrafter"/>
</dbReference>
<feature type="site" description="Transition state stabilizer" evidence="4">
    <location>
        <position position="150"/>
    </location>
</feature>
<evidence type="ECO:0000256" key="2">
    <source>
        <dbReference type="ARBA" id="ARBA00022679"/>
    </source>
</evidence>
<dbReference type="Gene3D" id="3.20.20.70">
    <property type="entry name" value="Aldolase class I"/>
    <property type="match status" value="1"/>
</dbReference>
<evidence type="ECO:0000256" key="5">
    <source>
        <dbReference type="NCBIfam" id="TIGR00559"/>
    </source>
</evidence>
<dbReference type="Pfam" id="PF03740">
    <property type="entry name" value="PdxJ"/>
    <property type="match status" value="1"/>
</dbReference>
<feature type="binding site" evidence="4">
    <location>
        <begin position="211"/>
        <end position="212"/>
    </location>
    <ligand>
        <name>3-amino-2-oxopropyl phosphate</name>
        <dbReference type="ChEBI" id="CHEBI:57279"/>
    </ligand>
</feature>
<evidence type="ECO:0000313" key="7">
    <source>
        <dbReference type="Proteomes" id="UP000051096"/>
    </source>
</evidence>
<dbReference type="AlphaFoldDB" id="A0A0S8G310"/>
<dbReference type="GO" id="GO:0008615">
    <property type="term" value="P:pyridoxine biosynthetic process"/>
    <property type="evidence" value="ECO:0007669"/>
    <property type="project" value="UniProtKB-UniRule"/>
</dbReference>
<comment type="function">
    <text evidence="4">Catalyzes the complicated ring closure reaction between the two acyclic compounds 1-deoxy-D-xylulose-5-phosphate (DXP) and 3-amino-2-oxopropyl phosphate (1-amino-acetone-3-phosphate or AAP) to form pyridoxine 5'-phosphate (PNP) and inorganic phosphate.</text>
</comment>
<evidence type="ECO:0000313" key="6">
    <source>
        <dbReference type="EMBL" id="KPK67327.1"/>
    </source>
</evidence>
<dbReference type="NCBIfam" id="NF003627">
    <property type="entry name" value="PRK05265.1-5"/>
    <property type="match status" value="1"/>
</dbReference>
<feature type="binding site" evidence="4">
    <location>
        <begin position="8"/>
        <end position="9"/>
    </location>
    <ligand>
        <name>1-deoxy-D-xylulose 5-phosphate</name>
        <dbReference type="ChEBI" id="CHEBI:57792"/>
    </ligand>
</feature>
<proteinExistence type="inferred from homology"/>
<evidence type="ECO:0000256" key="1">
    <source>
        <dbReference type="ARBA" id="ARBA00022490"/>
    </source>
</evidence>
<feature type="binding site" evidence="4">
    <location>
        <position position="17"/>
    </location>
    <ligand>
        <name>3-amino-2-oxopropyl phosphate</name>
        <dbReference type="ChEBI" id="CHEBI:57279"/>
    </ligand>
</feature>
<keyword evidence="1 4" id="KW-0963">Cytoplasm</keyword>
<feature type="active site" description="Proton acceptor" evidence="4">
    <location>
        <position position="42"/>
    </location>
</feature>
<comment type="subcellular location">
    <subcellularLocation>
        <location evidence="4">Cytoplasm</location>
    </subcellularLocation>
</comment>
<gene>
    <name evidence="4" type="primary">pdxJ</name>
    <name evidence="6" type="ORF">AMJ87_13500</name>
</gene>
<feature type="active site" description="Proton donor" evidence="4">
    <location>
        <position position="189"/>
    </location>
</feature>
<keyword evidence="3 4" id="KW-0664">Pyridoxine biosynthesis</keyword>
<feature type="binding site" evidence="4">
    <location>
        <position position="6"/>
    </location>
    <ligand>
        <name>3-amino-2-oxopropyl phosphate</name>
        <dbReference type="ChEBI" id="CHEBI:57279"/>
    </ligand>
</feature>
<feature type="binding site" evidence="4">
    <location>
        <position position="44"/>
    </location>
    <ligand>
        <name>1-deoxy-D-xylulose 5-phosphate</name>
        <dbReference type="ChEBI" id="CHEBI:57792"/>
    </ligand>
</feature>
<keyword evidence="2 4" id="KW-0808">Transferase</keyword>
<name>A0A0S8G310_UNCW3</name>